<comment type="similarity">
    <text evidence="16">Belongs to the complex I subunit 5 family.</text>
</comment>
<feature type="transmembrane region" description="Helical" evidence="16">
    <location>
        <begin position="480"/>
        <end position="497"/>
    </location>
</feature>
<keyword evidence="6 16" id="KW-0812">Transmembrane</keyword>
<comment type="subcellular location">
    <subcellularLocation>
        <location evidence="1">Mitochondrion inner membrane</location>
        <topology evidence="1">Multi-pass membrane protein</topology>
    </subcellularLocation>
</comment>
<feature type="domain" description="NADH:quinone oxidoreductase/Mrp antiporter transmembrane" evidence="18">
    <location>
        <begin position="130"/>
        <end position="412"/>
    </location>
</feature>
<name>A0A1B0QID0_PHYCN</name>
<evidence type="ECO:0000259" key="18">
    <source>
        <dbReference type="Pfam" id="PF00361"/>
    </source>
</evidence>
<feature type="transmembrane region" description="Helical" evidence="16">
    <location>
        <begin position="268"/>
        <end position="289"/>
    </location>
</feature>
<sequence>MTTMIITTFITTILILTAPLLPKSDKYTPLQVKTSMKMALVTSTIPAMLMLKHQIQSTSVNFTLMQTGTMDMTLTITLNLYSALLLPTVLFVAWSIMEFATWYMPPTPLTNTFTNTLLTFLLTMMILISAGSLLQLFIGWEGVGIMSFILINWWTSRTTTNSAALQAIIYNRIGDIGLMLTMSILATTHSTWTLEQVTAQQTKDTLIAIGLVLAATGKSAQFLMHMWLPTAMEGPTPVSALLHSSTMVIAGVYMLAQLHPILNISSQLLTTCLYLGTITSLFTASCALTQNDIKKIIAFSTSSQLGLMMTAIGINSPKLAIFHMMTHATFKAMLFLSAGSIIHCMQDEQDIRKMGNTMSTLPITTTCLTINSMALAGIPFLSGFYSKDAIIETAIISNLNAWALLMTIMATTMTSSYTLRMIIYTTSWNPRHKSMISFHETLKNHTLPILRPSLMTIVLGFTMSMMLPTTNMTLPMTMKLIPLMTIIIGTILTLDLTNTNLSHPKHKQLTYKTLNRLAFYDTSVHRMLPLLILKLSQISTQLTDLIWLEKTGPKMINKTNINISKLTSAQTGLLKNYLIILLISIIALITIIYTP</sequence>
<evidence type="ECO:0000256" key="2">
    <source>
        <dbReference type="ARBA" id="ARBA00012944"/>
    </source>
</evidence>
<feature type="chain" id="PRO_5008517117" description="NADH-ubiquinone oxidoreductase chain 5" evidence="17">
    <location>
        <begin position="23"/>
        <end position="595"/>
    </location>
</feature>
<evidence type="ECO:0000259" key="19">
    <source>
        <dbReference type="Pfam" id="PF00662"/>
    </source>
</evidence>
<proteinExistence type="inferred from homology"/>
<evidence type="ECO:0000256" key="1">
    <source>
        <dbReference type="ARBA" id="ARBA00004448"/>
    </source>
</evidence>
<geneLocation type="mitochondrion" evidence="21"/>
<evidence type="ECO:0000259" key="20">
    <source>
        <dbReference type="Pfam" id="PF06455"/>
    </source>
</evidence>
<keyword evidence="11 16" id="KW-0520">NAD</keyword>
<dbReference type="PANTHER" id="PTHR42829:SF2">
    <property type="entry name" value="NADH-UBIQUINONE OXIDOREDUCTASE CHAIN 5"/>
    <property type="match status" value="1"/>
</dbReference>
<dbReference type="GO" id="GO:0003954">
    <property type="term" value="F:NADH dehydrogenase activity"/>
    <property type="evidence" value="ECO:0007669"/>
    <property type="project" value="TreeGrafter"/>
</dbReference>
<evidence type="ECO:0000256" key="17">
    <source>
        <dbReference type="SAM" id="SignalP"/>
    </source>
</evidence>
<dbReference type="GO" id="GO:0008137">
    <property type="term" value="F:NADH dehydrogenase (ubiquinone) activity"/>
    <property type="evidence" value="ECO:0007669"/>
    <property type="project" value="UniProtKB-EC"/>
</dbReference>
<keyword evidence="5" id="KW-0679">Respiratory chain</keyword>
<evidence type="ECO:0000256" key="11">
    <source>
        <dbReference type="ARBA" id="ARBA00023027"/>
    </source>
</evidence>
<keyword evidence="9" id="KW-0249">Electron transport</keyword>
<organism evidence="21">
    <name type="scientific">Physignathus cocincinus</name>
    <name type="common">Chinese water dragon</name>
    <dbReference type="NCBI Taxonomy" id="52200"/>
    <lineage>
        <taxon>Eukaryota</taxon>
        <taxon>Metazoa</taxon>
        <taxon>Chordata</taxon>
        <taxon>Craniata</taxon>
        <taxon>Vertebrata</taxon>
        <taxon>Euteleostomi</taxon>
        <taxon>Lepidosauria</taxon>
        <taxon>Squamata</taxon>
        <taxon>Bifurcata</taxon>
        <taxon>Unidentata</taxon>
        <taxon>Episquamata</taxon>
        <taxon>Toxicofera</taxon>
        <taxon>Iguania</taxon>
        <taxon>Acrodonta</taxon>
        <taxon>Agamidae</taxon>
        <taxon>Amphibolurinae</taxon>
        <taxon>Physignathus</taxon>
    </lineage>
</organism>
<evidence type="ECO:0000256" key="4">
    <source>
        <dbReference type="ARBA" id="ARBA00022448"/>
    </source>
</evidence>
<feature type="transmembrane region" description="Helical" evidence="16">
    <location>
        <begin position="240"/>
        <end position="262"/>
    </location>
</feature>
<keyword evidence="8" id="KW-1278">Translocase</keyword>
<evidence type="ECO:0000313" key="21">
    <source>
        <dbReference type="EMBL" id="AJD00129.1"/>
    </source>
</evidence>
<dbReference type="Pfam" id="PF00361">
    <property type="entry name" value="Proton_antipo_M"/>
    <property type="match status" value="1"/>
</dbReference>
<feature type="signal peptide" evidence="17">
    <location>
        <begin position="1"/>
        <end position="22"/>
    </location>
</feature>
<accession>A0A1B0QID0</accession>
<keyword evidence="7" id="KW-0999">Mitochondrion inner membrane</keyword>
<comment type="function">
    <text evidence="16">Core subunit of the mitochondrial membrane respiratory chain NADH dehydrogenase (Complex I) which catalyzes electron transfer from NADH through the respiratory chain, using ubiquinone as an electron acceptor. Essential for the catalytic activity and assembly of complex I.</text>
</comment>
<dbReference type="GO" id="GO:0042773">
    <property type="term" value="P:ATP synthesis coupled electron transport"/>
    <property type="evidence" value="ECO:0007669"/>
    <property type="project" value="InterPro"/>
</dbReference>
<evidence type="ECO:0000256" key="14">
    <source>
        <dbReference type="ARBA" id="ARBA00023136"/>
    </source>
</evidence>
<evidence type="ECO:0000256" key="8">
    <source>
        <dbReference type="ARBA" id="ARBA00022967"/>
    </source>
</evidence>
<dbReference type="EMBL" id="KM272197">
    <property type="protein sequence ID" value="AJD00129.1"/>
    <property type="molecule type" value="Genomic_DNA"/>
</dbReference>
<keyword evidence="12 16" id="KW-0830">Ubiquinone</keyword>
<dbReference type="NCBIfam" id="TIGR01974">
    <property type="entry name" value="NDH_I_L"/>
    <property type="match status" value="1"/>
</dbReference>
<feature type="transmembrane region" description="Helical" evidence="16">
    <location>
        <begin position="296"/>
        <end position="314"/>
    </location>
</feature>
<feature type="transmembrane region" description="Helical" evidence="16">
    <location>
        <begin position="363"/>
        <end position="381"/>
    </location>
</feature>
<gene>
    <name evidence="21" type="primary">ND5</name>
</gene>
<evidence type="ECO:0000256" key="15">
    <source>
        <dbReference type="ARBA" id="ARBA00049551"/>
    </source>
</evidence>
<feature type="transmembrane region" description="Helical" evidence="16">
    <location>
        <begin position="449"/>
        <end position="468"/>
    </location>
</feature>
<feature type="transmembrane region" description="Helical" evidence="16">
    <location>
        <begin position="76"/>
        <end position="97"/>
    </location>
</feature>
<dbReference type="InterPro" id="IPR001516">
    <property type="entry name" value="Proton_antipo_N"/>
</dbReference>
<keyword evidence="10 16" id="KW-1133">Transmembrane helix</keyword>
<feature type="domain" description="NADH-Ubiquinone oxidoreductase (complex I) chain 5 N-terminal" evidence="19">
    <location>
        <begin position="65"/>
        <end position="108"/>
    </location>
</feature>
<evidence type="ECO:0000256" key="16">
    <source>
        <dbReference type="RuleBase" id="RU003404"/>
    </source>
</evidence>
<dbReference type="EC" id="7.1.1.2" evidence="2 16"/>
<reference evidence="21" key="1">
    <citation type="submission" date="2014-08" db="EMBL/GenBank/DDBJ databases">
        <authorList>
            <person name="Edwards T."/>
        </authorList>
    </citation>
    <scope>NUCLEOTIDE SEQUENCE</scope>
</reference>
<feature type="transmembrane region" description="Helical" evidence="16">
    <location>
        <begin position="206"/>
        <end position="228"/>
    </location>
</feature>
<evidence type="ECO:0000256" key="12">
    <source>
        <dbReference type="ARBA" id="ARBA00023075"/>
    </source>
</evidence>
<dbReference type="GO" id="GO:0015990">
    <property type="term" value="P:electron transport coupled proton transport"/>
    <property type="evidence" value="ECO:0007669"/>
    <property type="project" value="TreeGrafter"/>
</dbReference>
<feature type="domain" description="NADH dehydrogenase subunit 5 C-terminal" evidence="20">
    <location>
        <begin position="417"/>
        <end position="591"/>
    </location>
</feature>
<evidence type="ECO:0000256" key="3">
    <source>
        <dbReference type="ARBA" id="ARBA00021096"/>
    </source>
</evidence>
<dbReference type="PANTHER" id="PTHR42829">
    <property type="entry name" value="NADH-UBIQUINONE OXIDOREDUCTASE CHAIN 5"/>
    <property type="match status" value="1"/>
</dbReference>
<dbReference type="GO" id="GO:0005743">
    <property type="term" value="C:mitochondrial inner membrane"/>
    <property type="evidence" value="ECO:0007669"/>
    <property type="project" value="UniProtKB-SubCell"/>
</dbReference>
<comment type="catalytic activity">
    <reaction evidence="15 16">
        <text>a ubiquinone + NADH + 5 H(+)(in) = a ubiquinol + NAD(+) + 4 H(+)(out)</text>
        <dbReference type="Rhea" id="RHEA:29091"/>
        <dbReference type="Rhea" id="RHEA-COMP:9565"/>
        <dbReference type="Rhea" id="RHEA-COMP:9566"/>
        <dbReference type="ChEBI" id="CHEBI:15378"/>
        <dbReference type="ChEBI" id="CHEBI:16389"/>
        <dbReference type="ChEBI" id="CHEBI:17976"/>
        <dbReference type="ChEBI" id="CHEBI:57540"/>
        <dbReference type="ChEBI" id="CHEBI:57945"/>
        <dbReference type="EC" id="7.1.1.2"/>
    </reaction>
</comment>
<feature type="transmembrane region" description="Helical" evidence="16">
    <location>
        <begin position="117"/>
        <end position="138"/>
    </location>
</feature>
<dbReference type="InterPro" id="IPR010934">
    <property type="entry name" value="NADH_DH_su5_C"/>
</dbReference>
<evidence type="ECO:0000256" key="9">
    <source>
        <dbReference type="ARBA" id="ARBA00022982"/>
    </source>
</evidence>
<feature type="transmembrane region" description="Helical" evidence="16">
    <location>
        <begin position="401"/>
        <end position="428"/>
    </location>
</feature>
<feature type="transmembrane region" description="Helical" evidence="16">
    <location>
        <begin position="176"/>
        <end position="194"/>
    </location>
</feature>
<dbReference type="AlphaFoldDB" id="A0A1B0QID0"/>
<evidence type="ECO:0000256" key="5">
    <source>
        <dbReference type="ARBA" id="ARBA00022660"/>
    </source>
</evidence>
<dbReference type="Pfam" id="PF06455">
    <property type="entry name" value="NADH5_C"/>
    <property type="match status" value="1"/>
</dbReference>
<keyword evidence="17" id="KW-0732">Signal</keyword>
<dbReference type="InterPro" id="IPR001750">
    <property type="entry name" value="ND/Mrp_TM"/>
</dbReference>
<dbReference type="PRINTS" id="PR01434">
    <property type="entry name" value="NADHDHGNASE5"/>
</dbReference>
<evidence type="ECO:0000256" key="10">
    <source>
        <dbReference type="ARBA" id="ARBA00022989"/>
    </source>
</evidence>
<dbReference type="InterPro" id="IPR003945">
    <property type="entry name" value="NU5C-like"/>
</dbReference>
<keyword evidence="14 16" id="KW-0472">Membrane</keyword>
<protein>
    <recommendedName>
        <fullName evidence="3 16">NADH-ubiquinone oxidoreductase chain 5</fullName>
        <ecNumber evidence="2 16">7.1.1.2</ecNumber>
    </recommendedName>
</protein>
<feature type="transmembrane region" description="Helical" evidence="16">
    <location>
        <begin position="320"/>
        <end position="342"/>
    </location>
</feature>
<keyword evidence="4 16" id="KW-0813">Transport</keyword>
<dbReference type="Pfam" id="PF00662">
    <property type="entry name" value="Proton_antipo_N"/>
    <property type="match status" value="1"/>
</dbReference>
<feature type="transmembrane region" description="Helical" evidence="16">
    <location>
        <begin position="573"/>
        <end position="593"/>
    </location>
</feature>
<dbReference type="InterPro" id="IPR018393">
    <property type="entry name" value="NADHpl_OxRdtase_5_subgr"/>
</dbReference>
<keyword evidence="13 16" id="KW-0496">Mitochondrion</keyword>
<evidence type="ECO:0000256" key="13">
    <source>
        <dbReference type="ARBA" id="ARBA00023128"/>
    </source>
</evidence>
<evidence type="ECO:0000256" key="6">
    <source>
        <dbReference type="ARBA" id="ARBA00022692"/>
    </source>
</evidence>
<evidence type="ECO:0000256" key="7">
    <source>
        <dbReference type="ARBA" id="ARBA00022792"/>
    </source>
</evidence>